<evidence type="ECO:0000313" key="3">
    <source>
        <dbReference type="Proteomes" id="UP000034539"/>
    </source>
</evidence>
<dbReference type="Pfam" id="PF01966">
    <property type="entry name" value="HD"/>
    <property type="match status" value="1"/>
</dbReference>
<dbReference type="SMART" id="SM00471">
    <property type="entry name" value="HDc"/>
    <property type="match status" value="1"/>
</dbReference>
<dbReference type="AlphaFoldDB" id="A0A0G0SEM7"/>
<dbReference type="InterPro" id="IPR003607">
    <property type="entry name" value="HD/PDEase_dom"/>
</dbReference>
<organism evidence="2 3">
    <name type="scientific">Candidatus Gottesmanbacteria bacterium GW2011_GWC2_39_8</name>
    <dbReference type="NCBI Taxonomy" id="1618450"/>
    <lineage>
        <taxon>Bacteria</taxon>
        <taxon>Candidatus Gottesmaniibacteriota</taxon>
    </lineage>
</organism>
<comment type="caution">
    <text evidence="2">The sequence shown here is derived from an EMBL/GenBank/DDBJ whole genome shotgun (WGS) entry which is preliminary data.</text>
</comment>
<evidence type="ECO:0000313" key="2">
    <source>
        <dbReference type="EMBL" id="KKR33150.1"/>
    </source>
</evidence>
<dbReference type="SUPFAM" id="SSF109604">
    <property type="entry name" value="HD-domain/PDEase-like"/>
    <property type="match status" value="1"/>
</dbReference>
<gene>
    <name evidence="2" type="ORF">UT63_C0023G0013</name>
</gene>
<dbReference type="Proteomes" id="UP000034539">
    <property type="component" value="Unassembled WGS sequence"/>
</dbReference>
<proteinExistence type="predicted"/>
<dbReference type="NCBIfam" id="TIGR00277">
    <property type="entry name" value="HDIG"/>
    <property type="match status" value="1"/>
</dbReference>
<reference evidence="2 3" key="1">
    <citation type="journal article" date="2015" name="Nature">
        <title>rRNA introns, odd ribosomes, and small enigmatic genomes across a large radiation of phyla.</title>
        <authorList>
            <person name="Brown C.T."/>
            <person name="Hug L.A."/>
            <person name="Thomas B.C."/>
            <person name="Sharon I."/>
            <person name="Castelle C.J."/>
            <person name="Singh A."/>
            <person name="Wilkins M.J."/>
            <person name="Williams K.H."/>
            <person name="Banfield J.F."/>
        </authorList>
    </citation>
    <scope>NUCLEOTIDE SEQUENCE [LARGE SCALE GENOMIC DNA]</scope>
</reference>
<keyword evidence="2" id="KW-0378">Hydrolase</keyword>
<sequence>MKRKHEIFRKVAFLYTNTERNFSQWMWENHVKVVASYAEELAERFGGNIEYCYVGGLLHDIGDVWMDRSDEGFEEKSQGEGRKIMEETGFDKSEIKLILDRIIAPHSCYPENMPTTLEGKIVATADAIAHLKTDIYEELKRRGLPKYVQSGKFNEWVKIKLDRDFERKIFWEDIQEKVRQDYEKLKSNFI</sequence>
<name>A0A0G0SEM7_9BACT</name>
<protein>
    <submittedName>
        <fullName evidence="2">Metal dependent phosphohydrolase</fullName>
    </submittedName>
</protein>
<dbReference type="InterPro" id="IPR006674">
    <property type="entry name" value="HD_domain"/>
</dbReference>
<dbReference type="InterPro" id="IPR006675">
    <property type="entry name" value="HDIG_dom"/>
</dbReference>
<dbReference type="Gene3D" id="1.10.3210.10">
    <property type="entry name" value="Hypothetical protein af1432"/>
    <property type="match status" value="1"/>
</dbReference>
<dbReference type="EMBL" id="LBXN01000023">
    <property type="protein sequence ID" value="KKR33150.1"/>
    <property type="molecule type" value="Genomic_DNA"/>
</dbReference>
<dbReference type="CDD" id="cd00077">
    <property type="entry name" value="HDc"/>
    <property type="match status" value="1"/>
</dbReference>
<dbReference type="GO" id="GO:0016787">
    <property type="term" value="F:hydrolase activity"/>
    <property type="evidence" value="ECO:0007669"/>
    <property type="project" value="UniProtKB-KW"/>
</dbReference>
<evidence type="ECO:0000259" key="1">
    <source>
        <dbReference type="SMART" id="SM00471"/>
    </source>
</evidence>
<feature type="domain" description="HD/PDEase" evidence="1">
    <location>
        <begin position="23"/>
        <end position="140"/>
    </location>
</feature>
<accession>A0A0G0SEM7</accession>